<proteinExistence type="predicted"/>
<dbReference type="InterPro" id="IPR001188">
    <property type="entry name" value="Sperm_putr-bd"/>
</dbReference>
<dbReference type="GO" id="GO:0015846">
    <property type="term" value="P:polyamine transport"/>
    <property type="evidence" value="ECO:0007669"/>
    <property type="project" value="InterPro"/>
</dbReference>
<evidence type="ECO:0000256" key="2">
    <source>
        <dbReference type="SAM" id="SignalP"/>
    </source>
</evidence>
<dbReference type="Pfam" id="PF13416">
    <property type="entry name" value="SBP_bac_8"/>
    <property type="match status" value="1"/>
</dbReference>
<evidence type="ECO:0000313" key="3">
    <source>
        <dbReference type="EMBL" id="QHK21264.1"/>
    </source>
</evidence>
<dbReference type="PANTHER" id="PTHR30006:SF2">
    <property type="entry name" value="ABC TRANSPORTER SUBSTRATE-BINDING PROTEIN"/>
    <property type="match status" value="1"/>
</dbReference>
<dbReference type="EMBL" id="CP047898">
    <property type="protein sequence ID" value="QHK21264.1"/>
    <property type="molecule type" value="Genomic_DNA"/>
</dbReference>
<dbReference type="Gene3D" id="3.40.190.10">
    <property type="entry name" value="Periplasmic binding protein-like II"/>
    <property type="match status" value="2"/>
</dbReference>
<keyword evidence="4" id="KW-1185">Reference proteome</keyword>
<organism evidence="3 4">
    <name type="scientific">Pseudarthrobacter psychrotolerans</name>
    <dbReference type="NCBI Taxonomy" id="2697569"/>
    <lineage>
        <taxon>Bacteria</taxon>
        <taxon>Bacillati</taxon>
        <taxon>Actinomycetota</taxon>
        <taxon>Actinomycetes</taxon>
        <taxon>Micrococcales</taxon>
        <taxon>Micrococcaceae</taxon>
        <taxon>Pseudarthrobacter</taxon>
    </lineage>
</organism>
<protein>
    <submittedName>
        <fullName evidence="3">Extracellular solute-binding protein</fullName>
    </submittedName>
</protein>
<dbReference type="Proteomes" id="UP000464186">
    <property type="component" value="Chromosome"/>
</dbReference>
<feature type="signal peptide" evidence="2">
    <location>
        <begin position="1"/>
        <end position="29"/>
    </location>
</feature>
<dbReference type="PRINTS" id="PR00909">
    <property type="entry name" value="SPERMDNBNDNG"/>
</dbReference>
<gene>
    <name evidence="3" type="ORF">GU243_17860</name>
</gene>
<dbReference type="AlphaFoldDB" id="A0A6P1NRP0"/>
<dbReference type="GO" id="GO:0030288">
    <property type="term" value="C:outer membrane-bounded periplasmic space"/>
    <property type="evidence" value="ECO:0007669"/>
    <property type="project" value="TreeGrafter"/>
</dbReference>
<dbReference type="KEGG" id="psey:GU243_17860"/>
<reference evidence="3 4" key="1">
    <citation type="submission" date="2020-01" db="EMBL/GenBank/DDBJ databases">
        <title>Pseudarthrobacter psychrotolerans sp. nov., isolated from antarctic soil.</title>
        <authorList>
            <person name="Shin Y."/>
            <person name="Park W."/>
        </authorList>
    </citation>
    <scope>NUCLEOTIDE SEQUENCE [LARGE SCALE GENOMIC DNA]</scope>
    <source>
        <strain evidence="3 4">YJ56</strain>
    </source>
</reference>
<keyword evidence="1 2" id="KW-0732">Signal</keyword>
<dbReference type="PANTHER" id="PTHR30006">
    <property type="entry name" value="THIAMINE-BINDING PERIPLASMIC PROTEIN-RELATED"/>
    <property type="match status" value="1"/>
</dbReference>
<dbReference type="GO" id="GO:0030976">
    <property type="term" value="F:thiamine pyrophosphate binding"/>
    <property type="evidence" value="ECO:0007669"/>
    <property type="project" value="TreeGrafter"/>
</dbReference>
<accession>A0A6P1NRP0</accession>
<evidence type="ECO:0000313" key="4">
    <source>
        <dbReference type="Proteomes" id="UP000464186"/>
    </source>
</evidence>
<dbReference type="SUPFAM" id="SSF53850">
    <property type="entry name" value="Periplasmic binding protein-like II"/>
    <property type="match status" value="1"/>
</dbReference>
<dbReference type="GO" id="GO:0019808">
    <property type="term" value="F:polyamine binding"/>
    <property type="evidence" value="ECO:0007669"/>
    <property type="project" value="InterPro"/>
</dbReference>
<dbReference type="PROSITE" id="PS51257">
    <property type="entry name" value="PROKAR_LIPOPROTEIN"/>
    <property type="match status" value="1"/>
</dbReference>
<name>A0A6P1NRP0_9MICC</name>
<dbReference type="GO" id="GO:0030975">
    <property type="term" value="F:thiamine binding"/>
    <property type="evidence" value="ECO:0007669"/>
    <property type="project" value="TreeGrafter"/>
</dbReference>
<dbReference type="GO" id="GO:0015888">
    <property type="term" value="P:thiamine transport"/>
    <property type="evidence" value="ECO:0007669"/>
    <property type="project" value="TreeGrafter"/>
</dbReference>
<evidence type="ECO:0000256" key="1">
    <source>
        <dbReference type="ARBA" id="ARBA00022729"/>
    </source>
</evidence>
<dbReference type="CDD" id="cd13589">
    <property type="entry name" value="PBP2_polyamine_RpCGA009"/>
    <property type="match status" value="1"/>
</dbReference>
<feature type="chain" id="PRO_5026764109" evidence="2">
    <location>
        <begin position="30"/>
        <end position="362"/>
    </location>
</feature>
<sequence>MRVITNGKIALAAAATAAALVLTGCGASAGSGAGGNSSATSGELNLIAYSGVWQDQYTAAVIELFKAKYPDIKINYASKRSSAEMLSALQGQKNNPATDVAIMDNSVSTTGNTQGLFDKIDAAAVPNLANVPEKFKNKDGFGPVVMLDAVGLLYDTATFPKAPESWDVLWDPAYAGKINVNAPPSLLGLSLTAITSKMEGEDYTQSIDKAVARLKEMAPGVQTFAPNPDEYQNVITGQTVLGLGQNARGQFYSDQSNKKMGVTFPKEGTVYQINTVNVVKNAPNKAAAQTFVDYALSAEAQTAFAKALFYAPSVTNAELPADVKDRVVPTDGSLNIVPLDVEFLSSARDKWTDTWKRQIITK</sequence>
<dbReference type="InterPro" id="IPR006059">
    <property type="entry name" value="SBP"/>
</dbReference>